<gene>
    <name evidence="2" type="ORF">MDA_GLEAN10001014</name>
</gene>
<proteinExistence type="predicted"/>
<organism evidence="2 3">
    <name type="scientific">Myotis davidii</name>
    <name type="common">David's myotis</name>
    <dbReference type="NCBI Taxonomy" id="225400"/>
    <lineage>
        <taxon>Eukaryota</taxon>
        <taxon>Metazoa</taxon>
        <taxon>Chordata</taxon>
        <taxon>Craniata</taxon>
        <taxon>Vertebrata</taxon>
        <taxon>Euteleostomi</taxon>
        <taxon>Mammalia</taxon>
        <taxon>Eutheria</taxon>
        <taxon>Laurasiatheria</taxon>
        <taxon>Chiroptera</taxon>
        <taxon>Yangochiroptera</taxon>
        <taxon>Vespertilionidae</taxon>
        <taxon>Myotis</taxon>
    </lineage>
</organism>
<name>L5M3H2_MYODS</name>
<protein>
    <submittedName>
        <fullName evidence="2">Uncharacterized protein</fullName>
    </submittedName>
</protein>
<keyword evidence="3" id="KW-1185">Reference proteome</keyword>
<dbReference type="EMBL" id="KB105501">
    <property type="protein sequence ID" value="ELK32263.1"/>
    <property type="molecule type" value="Genomic_DNA"/>
</dbReference>
<sequence length="76" mass="8163">MVLYLLPSGHSYNPDPYATASSTPTTTTVLQVPSHSPALSQQPPSWASYLRPHTHPVHQAAATGSLMRPGTAHLLY</sequence>
<evidence type="ECO:0000313" key="3">
    <source>
        <dbReference type="Proteomes" id="UP000010556"/>
    </source>
</evidence>
<dbReference type="Proteomes" id="UP000010556">
    <property type="component" value="Unassembled WGS sequence"/>
</dbReference>
<evidence type="ECO:0000313" key="2">
    <source>
        <dbReference type="EMBL" id="ELK32263.1"/>
    </source>
</evidence>
<reference evidence="3" key="1">
    <citation type="journal article" date="2013" name="Science">
        <title>Comparative analysis of bat genomes provides insight into the evolution of flight and immunity.</title>
        <authorList>
            <person name="Zhang G."/>
            <person name="Cowled C."/>
            <person name="Shi Z."/>
            <person name="Huang Z."/>
            <person name="Bishop-Lilly K.A."/>
            <person name="Fang X."/>
            <person name="Wynne J.W."/>
            <person name="Xiong Z."/>
            <person name="Baker M.L."/>
            <person name="Zhao W."/>
            <person name="Tachedjian M."/>
            <person name="Zhu Y."/>
            <person name="Zhou P."/>
            <person name="Jiang X."/>
            <person name="Ng J."/>
            <person name="Yang L."/>
            <person name="Wu L."/>
            <person name="Xiao J."/>
            <person name="Feng Y."/>
            <person name="Chen Y."/>
            <person name="Sun X."/>
            <person name="Zhang Y."/>
            <person name="Marsh G.A."/>
            <person name="Crameri G."/>
            <person name="Broder C.C."/>
            <person name="Frey K.G."/>
            <person name="Wang L.F."/>
            <person name="Wang J."/>
        </authorList>
    </citation>
    <scope>NUCLEOTIDE SEQUENCE [LARGE SCALE GENOMIC DNA]</scope>
</reference>
<feature type="region of interest" description="Disordered" evidence="1">
    <location>
        <begin position="14"/>
        <end position="44"/>
    </location>
</feature>
<dbReference type="AlphaFoldDB" id="L5M3H2"/>
<accession>L5M3H2</accession>
<evidence type="ECO:0000256" key="1">
    <source>
        <dbReference type="SAM" id="MobiDB-lite"/>
    </source>
</evidence>
<feature type="compositionally biased region" description="Low complexity" evidence="1">
    <location>
        <begin position="18"/>
        <end position="28"/>
    </location>
</feature>
<feature type="compositionally biased region" description="Polar residues" evidence="1">
    <location>
        <begin position="29"/>
        <end position="44"/>
    </location>
</feature>